<gene>
    <name evidence="1" type="ORF">TUM18999_57650</name>
</gene>
<name>A0A6J4EET2_9PSED</name>
<accession>A0A6J4EET2</accession>
<proteinExistence type="predicted"/>
<reference evidence="1 2" key="1">
    <citation type="submission" date="2020-05" db="EMBL/GenBank/DDBJ databases">
        <title>Characterization of novel class B3 metallo-beta-lactamase from novel Pseudomonas species.</title>
        <authorList>
            <person name="Yamada K."/>
            <person name="Aoki K."/>
            <person name="Ishii Y."/>
        </authorList>
    </citation>
    <scope>NUCLEOTIDE SEQUENCE [LARGE SCALE GENOMIC DNA]</scope>
    <source>
        <strain evidence="1 2">TUM18999</strain>
    </source>
</reference>
<sequence length="99" mass="11241">MKNSDKTNQLLERVARAGVDLVEAERGLRQARAEIRAMYATYFRAHGRPEGDFNPYNEAFRGVVQFTAAANDRRSGARQKVYNARRRLESAVRALGRAK</sequence>
<dbReference type="RefSeq" id="WP_173178635.1">
    <property type="nucleotide sequence ID" value="NZ_AP023189.1"/>
</dbReference>
<dbReference type="AlphaFoldDB" id="A0A6J4EET2"/>
<organism evidence="1 2">
    <name type="scientific">Pseudomonas tohonis</name>
    <dbReference type="NCBI Taxonomy" id="2725477"/>
    <lineage>
        <taxon>Bacteria</taxon>
        <taxon>Pseudomonadati</taxon>
        <taxon>Pseudomonadota</taxon>
        <taxon>Gammaproteobacteria</taxon>
        <taxon>Pseudomonadales</taxon>
        <taxon>Pseudomonadaceae</taxon>
        <taxon>Pseudomonas</taxon>
    </lineage>
</organism>
<evidence type="ECO:0000313" key="2">
    <source>
        <dbReference type="Proteomes" id="UP000509383"/>
    </source>
</evidence>
<evidence type="ECO:0000313" key="1">
    <source>
        <dbReference type="EMBL" id="BCG27574.1"/>
    </source>
</evidence>
<dbReference type="KEGG" id="ptw:TUM18999_57650"/>
<dbReference type="Proteomes" id="UP000509383">
    <property type="component" value="Chromosome"/>
</dbReference>
<protein>
    <submittedName>
        <fullName evidence="1">Uncharacterized protein</fullName>
    </submittedName>
</protein>
<dbReference type="EMBL" id="AP023189">
    <property type="protein sequence ID" value="BCG27574.1"/>
    <property type="molecule type" value="Genomic_DNA"/>
</dbReference>